<dbReference type="Pfam" id="PF06985">
    <property type="entry name" value="HET"/>
    <property type="match status" value="1"/>
</dbReference>
<name>A0A9N9LRA2_9HELO</name>
<gene>
    <name evidence="2" type="ORF">HYALB_00002638</name>
</gene>
<dbReference type="InterPro" id="IPR010730">
    <property type="entry name" value="HET"/>
</dbReference>
<dbReference type="OrthoDB" id="3486565at2759"/>
<dbReference type="PANTHER" id="PTHR33112:SF16">
    <property type="entry name" value="HETEROKARYON INCOMPATIBILITY DOMAIN-CONTAINING PROTEIN"/>
    <property type="match status" value="1"/>
</dbReference>
<keyword evidence="3" id="KW-1185">Reference proteome</keyword>
<evidence type="ECO:0000313" key="2">
    <source>
        <dbReference type="EMBL" id="CAG8979865.1"/>
    </source>
</evidence>
<evidence type="ECO:0000313" key="3">
    <source>
        <dbReference type="Proteomes" id="UP000701801"/>
    </source>
</evidence>
<proteinExistence type="predicted"/>
<dbReference type="AlphaFoldDB" id="A0A9N9LRA2"/>
<protein>
    <recommendedName>
        <fullName evidence="1">Heterokaryon incompatibility domain-containing protein</fullName>
    </recommendedName>
</protein>
<organism evidence="2 3">
    <name type="scientific">Hymenoscyphus albidus</name>
    <dbReference type="NCBI Taxonomy" id="595503"/>
    <lineage>
        <taxon>Eukaryota</taxon>
        <taxon>Fungi</taxon>
        <taxon>Dikarya</taxon>
        <taxon>Ascomycota</taxon>
        <taxon>Pezizomycotina</taxon>
        <taxon>Leotiomycetes</taxon>
        <taxon>Helotiales</taxon>
        <taxon>Helotiaceae</taxon>
        <taxon>Hymenoscyphus</taxon>
    </lineage>
</organism>
<dbReference type="EMBL" id="CAJVRM010000340">
    <property type="protein sequence ID" value="CAG8979865.1"/>
    <property type="molecule type" value="Genomic_DNA"/>
</dbReference>
<sequence>MPKEPVIEPDDGTATHRCRIQEYASDYVYKCTDKRPSDLLLSTGFNCASANCKVCLDLNWDYFPFSGCVFDKAPFTFKSFDFENRTITTHVHHLEATQKSCDSCKVIIQAIKQSYDWLLAYDGPETCYASFIVQIILQPGFTVLVAASDQVSINFPRIELFTEAGKPSTWKALGNAPRHSHLPPTFPTCVDFIKEHLDLCYEHPACEQPVRELPTRIVDVSILRKPRLVTSQGKRARYLTLSHCWGNQDYKPLVTTKESLDAHHSEIPWASLSSTFQHAMIISHKVGCRYLWIDSLCIVQDDPSDWAIESTKMAEIYMNSELTISAVSAKDGRGGCIVPRPMQPPDQHLFPQNDTEQTLEPKIENILCRAPPSDSHRIAEVLPLLTDDYDGELEGVVRNEESPLIKRAWVFQESVLCRRNVLFNSQEMIWECRHSLNCECGYLRWLQNRRADLVRDHPLLDTPSPGWKSPFTTLETTTDPKLEAMTDEWYKLVLAYSALHITYQTDRLPALSGLASEFSKKLKTKYLAGLWESDLWRGLLWLRPEFYNRKTRCARLTGEASSIPSWSWASIIHDHHENAPIYVFASSRVNIKKDDRFTTISANCTTTTENIFGHVSGGTLKIRGALLTIRLYSRGYWDDMKTCEVFLCDQHEQIITTEQSYPAYNHGAERFDMVFDVGHGGAPKEVSRLETIYCLCVAGSLLGRLKDGEKEEVYARWCLVLKLVDFDNTFQRVGVFNYTPFGLEYNRDGELKHGHRPRTDWFKDAPIEVVNIF</sequence>
<reference evidence="2" key="1">
    <citation type="submission" date="2021-07" db="EMBL/GenBank/DDBJ databases">
        <authorList>
            <person name="Durling M."/>
        </authorList>
    </citation>
    <scope>NUCLEOTIDE SEQUENCE</scope>
</reference>
<feature type="domain" description="Heterokaryon incompatibility" evidence="1">
    <location>
        <begin position="238"/>
        <end position="413"/>
    </location>
</feature>
<dbReference type="PANTHER" id="PTHR33112">
    <property type="entry name" value="DOMAIN PROTEIN, PUTATIVE-RELATED"/>
    <property type="match status" value="1"/>
</dbReference>
<dbReference type="Proteomes" id="UP000701801">
    <property type="component" value="Unassembled WGS sequence"/>
</dbReference>
<accession>A0A9N9LRA2</accession>
<comment type="caution">
    <text evidence="2">The sequence shown here is derived from an EMBL/GenBank/DDBJ whole genome shotgun (WGS) entry which is preliminary data.</text>
</comment>
<evidence type="ECO:0000259" key="1">
    <source>
        <dbReference type="Pfam" id="PF06985"/>
    </source>
</evidence>